<sequence length="110" mass="12620">PIMKDQTMKDSATNPAFVDRVEEALINRQATANVAFAFAKERNLLPKVKGCSPKETELMERIARVTEQLDNNTAFRTAQRVNEHLKAVQANLREDKRRNSEYQKTMSEII</sequence>
<accession>A0A2M8KSY5</accession>
<dbReference type="EMBL" id="PFED01000077">
    <property type="protein sequence ID" value="PJE63021.1"/>
    <property type="molecule type" value="Genomic_DNA"/>
</dbReference>
<evidence type="ECO:0000256" key="1">
    <source>
        <dbReference type="SAM" id="Coils"/>
    </source>
</evidence>
<proteinExistence type="predicted"/>
<dbReference type="Proteomes" id="UP000229554">
    <property type="component" value="Unassembled WGS sequence"/>
</dbReference>
<evidence type="ECO:0000313" key="3">
    <source>
        <dbReference type="Proteomes" id="UP000229554"/>
    </source>
</evidence>
<dbReference type="AlphaFoldDB" id="A0A2M8KSY5"/>
<protein>
    <submittedName>
        <fullName evidence="2">Uncharacterized protein</fullName>
    </submittedName>
</protein>
<feature type="coiled-coil region" evidence="1">
    <location>
        <begin position="78"/>
        <end position="105"/>
    </location>
</feature>
<name>A0A2M8KSY5_9BACT</name>
<comment type="caution">
    <text evidence="2">The sequence shown here is derived from an EMBL/GenBank/DDBJ whole genome shotgun (WGS) entry which is preliminary data.</text>
</comment>
<gene>
    <name evidence="2" type="ORF">COU88_01785</name>
</gene>
<keyword evidence="1" id="KW-0175">Coiled coil</keyword>
<organism evidence="2 3">
    <name type="scientific">Candidatus Roizmanbacteria bacterium CG10_big_fil_rev_8_21_14_0_10_39_6</name>
    <dbReference type="NCBI Taxonomy" id="1974853"/>
    <lineage>
        <taxon>Bacteria</taxon>
        <taxon>Candidatus Roizmaniibacteriota</taxon>
    </lineage>
</organism>
<reference evidence="3" key="1">
    <citation type="submission" date="2017-09" db="EMBL/GenBank/DDBJ databases">
        <title>Depth-based differentiation of microbial function through sediment-hosted aquifers and enrichment of novel symbionts in the deep terrestrial subsurface.</title>
        <authorList>
            <person name="Probst A.J."/>
            <person name="Ladd B."/>
            <person name="Jarett J.K."/>
            <person name="Geller-Mcgrath D.E."/>
            <person name="Sieber C.M.K."/>
            <person name="Emerson J.B."/>
            <person name="Anantharaman K."/>
            <person name="Thomas B.C."/>
            <person name="Malmstrom R."/>
            <person name="Stieglmeier M."/>
            <person name="Klingl A."/>
            <person name="Woyke T."/>
            <person name="Ryan C.M."/>
            <person name="Banfield J.F."/>
        </authorList>
    </citation>
    <scope>NUCLEOTIDE SEQUENCE [LARGE SCALE GENOMIC DNA]</scope>
</reference>
<feature type="non-terminal residue" evidence="2">
    <location>
        <position position="1"/>
    </location>
</feature>
<evidence type="ECO:0000313" key="2">
    <source>
        <dbReference type="EMBL" id="PJE63021.1"/>
    </source>
</evidence>